<feature type="region of interest" description="Disordered" evidence="1">
    <location>
        <begin position="373"/>
        <end position="498"/>
    </location>
</feature>
<evidence type="ECO:0000313" key="2">
    <source>
        <dbReference type="EMBL" id="EKM58612.1"/>
    </source>
</evidence>
<feature type="compositionally biased region" description="Basic and acidic residues" evidence="1">
    <location>
        <begin position="70"/>
        <end position="82"/>
    </location>
</feature>
<feature type="compositionally biased region" description="Polar residues" evidence="1">
    <location>
        <begin position="180"/>
        <end position="200"/>
    </location>
</feature>
<feature type="compositionally biased region" description="Basic and acidic residues" evidence="1">
    <location>
        <begin position="237"/>
        <end position="250"/>
    </location>
</feature>
<dbReference type="RefSeq" id="XP_007392737.1">
    <property type="nucleotide sequence ID" value="XM_007392675.1"/>
</dbReference>
<evidence type="ECO:0000313" key="3">
    <source>
        <dbReference type="Proteomes" id="UP000008370"/>
    </source>
</evidence>
<dbReference type="AlphaFoldDB" id="K5X6U8"/>
<gene>
    <name evidence="2" type="ORF">PHACADRAFT_27075</name>
</gene>
<name>K5X6U8_PHACS</name>
<dbReference type="HOGENOM" id="CLU_339506_0_0_1"/>
<keyword evidence="3" id="KW-1185">Reference proteome</keyword>
<organism evidence="2 3">
    <name type="scientific">Phanerochaete carnosa (strain HHB-10118-sp)</name>
    <name type="common">White-rot fungus</name>
    <name type="synonym">Peniophora carnosa</name>
    <dbReference type="NCBI Taxonomy" id="650164"/>
    <lineage>
        <taxon>Eukaryota</taxon>
        <taxon>Fungi</taxon>
        <taxon>Dikarya</taxon>
        <taxon>Basidiomycota</taxon>
        <taxon>Agaricomycotina</taxon>
        <taxon>Agaricomycetes</taxon>
        <taxon>Polyporales</taxon>
        <taxon>Phanerochaetaceae</taxon>
        <taxon>Phanerochaete</taxon>
    </lineage>
</organism>
<feature type="region of interest" description="Disordered" evidence="1">
    <location>
        <begin position="516"/>
        <end position="569"/>
    </location>
</feature>
<dbReference type="KEGG" id="pco:PHACADRAFT_27075"/>
<feature type="region of interest" description="Disordered" evidence="1">
    <location>
        <begin position="298"/>
        <end position="341"/>
    </location>
</feature>
<feature type="region of interest" description="Disordered" evidence="1">
    <location>
        <begin position="129"/>
        <end position="262"/>
    </location>
</feature>
<dbReference type="EMBL" id="JH930470">
    <property type="protein sequence ID" value="EKM58612.1"/>
    <property type="molecule type" value="Genomic_DNA"/>
</dbReference>
<dbReference type="GeneID" id="18919484"/>
<dbReference type="InParanoid" id="K5X6U8"/>
<feature type="region of interest" description="Disordered" evidence="1">
    <location>
        <begin position="70"/>
        <end position="89"/>
    </location>
</feature>
<feature type="compositionally biased region" description="Polar residues" evidence="1">
    <location>
        <begin position="129"/>
        <end position="171"/>
    </location>
</feature>
<accession>K5X6U8</accession>
<proteinExistence type="predicted"/>
<dbReference type="Proteomes" id="UP000008370">
    <property type="component" value="Unassembled WGS sequence"/>
</dbReference>
<evidence type="ECO:0000256" key="1">
    <source>
        <dbReference type="SAM" id="MobiDB-lite"/>
    </source>
</evidence>
<reference evidence="2 3" key="1">
    <citation type="journal article" date="2012" name="BMC Genomics">
        <title>Comparative genomics of the white-rot fungi, Phanerochaete carnosa and P. chrysosporium, to elucidate the genetic basis of the distinct wood types they colonize.</title>
        <authorList>
            <person name="Suzuki H."/>
            <person name="MacDonald J."/>
            <person name="Syed K."/>
            <person name="Salamov A."/>
            <person name="Hori C."/>
            <person name="Aerts A."/>
            <person name="Henrissat B."/>
            <person name="Wiebenga A."/>
            <person name="vanKuyk P.A."/>
            <person name="Barry K."/>
            <person name="Lindquist E."/>
            <person name="LaButti K."/>
            <person name="Lapidus A."/>
            <person name="Lucas S."/>
            <person name="Coutinho P."/>
            <person name="Gong Y."/>
            <person name="Samejima M."/>
            <person name="Mahadevan R."/>
            <person name="Abou-Zaid M."/>
            <person name="de Vries R.P."/>
            <person name="Igarashi K."/>
            <person name="Yadav J.S."/>
            <person name="Grigoriev I.V."/>
            <person name="Master E.R."/>
        </authorList>
    </citation>
    <scope>NUCLEOTIDE SEQUENCE [LARGE SCALE GENOMIC DNA]</scope>
    <source>
        <strain evidence="2 3">HHB-10118-sp</strain>
    </source>
</reference>
<protein>
    <submittedName>
        <fullName evidence="2">Uncharacterized protein</fullName>
    </submittedName>
</protein>
<sequence length="837" mass="91599">MPTEYLPTTFCRQPSSWSTAHSDEGWSLVPPFPDVERPNRNSTINKILPPSPGDLLSQHFAERSMNQVREQRSVSRSPDRRLCQPVPPVDGSGHVNYQYATPLLATRNLYVSAVPTEDMVPITRSVSDAVQTPQLPRGTSSSQPATSTHTPWSKTGNEASSTTMRRQQPQSHPDAKDFSYTASLRQTPRSGSDNINHSNGSGIGDIIVRNEGRERQVAPSRQPSGGKSGIASRGHGRREAWQNEGGKSDRTIPSGNASPREKIRGFVGISAECPETTSKTRNIITDLEHEMREHQVRRAQSACQPVRRAQSGGSAMARPGHRFRSGLSSTSMGSPERTSHGLDIHLKDDRCAARSSGRSRREAGIRHVRFDLDNLSHHRGTSKSRSPPTAIMSPVPPSHLRYQLSDNGPVISDSSAPHVAMSGWSDDPRSKRSARNTRANLDAPTAVTSIRQPPAHREQHLMTDTVSQTPSSASSASTNHVPLESPRSHASQTLRPSSVRHLAVPIEQQSAQMPIGQTPLTLPPALQGPVPPSTSSADAQRRQHTRQKLSEDGVVRAGQADDRSDGSSSSNLARWILSLFFLLEEKGIAIDSLIDQLLFDDPEFVRGVVRDFACGPLAKARRPASKHAHPQTPREISQVFVEPDSAHQGPGRTPPTVTYPPIAPPSVQTHSNSATQVQVDKSLPLTPTLTSDLRSSLKACVTQSTPQQKPSSLPLHLPSGPAVQEAFDSVFHHPQESKLPDLFLMNNVGLTVDHDTGAYAVRCNYQVGEKICRHPVRSYDDFVLHLFEAHEVNREPVCSNCGANVTSHPWAKDIHSFMKEIRLMLSHREVCFVGSDI</sequence>
<feature type="compositionally biased region" description="Basic and acidic residues" evidence="1">
    <location>
        <begin position="548"/>
        <end position="565"/>
    </location>
</feature>